<reference evidence="1" key="1">
    <citation type="submission" date="2023-10" db="EMBL/GenBank/DDBJ databases">
        <authorList>
            <person name="Chen Y."/>
            <person name="Shah S."/>
            <person name="Dougan E. K."/>
            <person name="Thang M."/>
            <person name="Chan C."/>
        </authorList>
    </citation>
    <scope>NUCLEOTIDE SEQUENCE [LARGE SCALE GENOMIC DNA]</scope>
</reference>
<keyword evidence="2" id="KW-1185">Reference proteome</keyword>
<gene>
    <name evidence="1" type="ORF">PCOR1329_LOCUS44066</name>
</gene>
<dbReference type="Proteomes" id="UP001189429">
    <property type="component" value="Unassembled WGS sequence"/>
</dbReference>
<sequence>MSRGSPCSVSLHAFVNMATAAGALRLKELFDGAVGNLITDDNPCETDRSLVQGRSADVKHYGNAPAMHKVVPDEFRPALLQNGQQQPFPEPTAALKQLRSYQTKEKAQEDPKISIDSDFVVMR</sequence>
<dbReference type="EMBL" id="CAUYUJ010015294">
    <property type="protein sequence ID" value="CAK0852110.1"/>
    <property type="molecule type" value="Genomic_DNA"/>
</dbReference>
<organism evidence="1 2">
    <name type="scientific">Prorocentrum cordatum</name>
    <dbReference type="NCBI Taxonomy" id="2364126"/>
    <lineage>
        <taxon>Eukaryota</taxon>
        <taxon>Sar</taxon>
        <taxon>Alveolata</taxon>
        <taxon>Dinophyceae</taxon>
        <taxon>Prorocentrales</taxon>
        <taxon>Prorocentraceae</taxon>
        <taxon>Prorocentrum</taxon>
    </lineage>
</organism>
<protein>
    <submittedName>
        <fullName evidence="1">Uncharacterized protein</fullName>
    </submittedName>
</protein>
<evidence type="ECO:0000313" key="2">
    <source>
        <dbReference type="Proteomes" id="UP001189429"/>
    </source>
</evidence>
<name>A0ABN9U215_9DINO</name>
<proteinExistence type="predicted"/>
<comment type="caution">
    <text evidence="1">The sequence shown here is derived from an EMBL/GenBank/DDBJ whole genome shotgun (WGS) entry which is preliminary data.</text>
</comment>
<accession>A0ABN9U215</accession>
<evidence type="ECO:0000313" key="1">
    <source>
        <dbReference type="EMBL" id="CAK0852110.1"/>
    </source>
</evidence>